<protein>
    <submittedName>
        <fullName evidence="3">Uncharacterized protein LOC111114187</fullName>
    </submittedName>
</protein>
<keyword evidence="1" id="KW-0812">Transmembrane</keyword>
<evidence type="ECO:0000313" key="2">
    <source>
        <dbReference type="Proteomes" id="UP000694844"/>
    </source>
</evidence>
<evidence type="ECO:0000313" key="3">
    <source>
        <dbReference type="RefSeq" id="XP_022308181.1"/>
    </source>
</evidence>
<dbReference type="KEGG" id="cvn:111114187"/>
<feature type="transmembrane region" description="Helical" evidence="1">
    <location>
        <begin position="323"/>
        <end position="342"/>
    </location>
</feature>
<keyword evidence="1" id="KW-0472">Membrane</keyword>
<dbReference type="SUPFAM" id="SSF81321">
    <property type="entry name" value="Family A G protein-coupled receptor-like"/>
    <property type="match status" value="1"/>
</dbReference>
<feature type="transmembrane region" description="Helical" evidence="1">
    <location>
        <begin position="76"/>
        <end position="94"/>
    </location>
</feature>
<dbReference type="Proteomes" id="UP000694844">
    <property type="component" value="Chromosome 9"/>
</dbReference>
<organism evidence="2 3">
    <name type="scientific">Crassostrea virginica</name>
    <name type="common">Eastern oyster</name>
    <dbReference type="NCBI Taxonomy" id="6565"/>
    <lineage>
        <taxon>Eukaryota</taxon>
        <taxon>Metazoa</taxon>
        <taxon>Spiralia</taxon>
        <taxon>Lophotrochozoa</taxon>
        <taxon>Mollusca</taxon>
        <taxon>Bivalvia</taxon>
        <taxon>Autobranchia</taxon>
        <taxon>Pteriomorphia</taxon>
        <taxon>Ostreida</taxon>
        <taxon>Ostreoidea</taxon>
        <taxon>Ostreidae</taxon>
        <taxon>Crassostrea</taxon>
    </lineage>
</organism>
<feature type="transmembrane region" description="Helical" evidence="1">
    <location>
        <begin position="114"/>
        <end position="133"/>
    </location>
</feature>
<dbReference type="Gene3D" id="1.20.1070.10">
    <property type="entry name" value="Rhodopsin 7-helix transmembrane proteins"/>
    <property type="match status" value="1"/>
</dbReference>
<accession>A0A8B8BZB8</accession>
<name>A0A8B8BZB8_CRAVI</name>
<feature type="transmembrane region" description="Helical" evidence="1">
    <location>
        <begin position="273"/>
        <end position="303"/>
    </location>
</feature>
<dbReference type="GeneID" id="111114187"/>
<dbReference type="AlphaFoldDB" id="A0A8B8BZB8"/>
<feature type="transmembrane region" description="Helical" evidence="1">
    <location>
        <begin position="154"/>
        <end position="174"/>
    </location>
</feature>
<proteinExistence type="predicted"/>
<keyword evidence="2" id="KW-1185">Reference proteome</keyword>
<feature type="transmembrane region" description="Helical" evidence="1">
    <location>
        <begin position="231"/>
        <end position="252"/>
    </location>
</feature>
<sequence length="371" mass="44012">MTANLSEEFYFRFFFDLLAERQKLETALMYKDIYGQWGQFISLYITPYFWIFPFLAAILLVHTFRKNQLFGPTQKCLMVVMIIDVLFTMLTGFKDLIFNIFRWNYGYVEYKHCWFLLFFFRVQFVLNATSMWIKSLMLIHRVFLFLYPFKMKQLNFKVVLIPFSIFHSVIIALFCAGDLPTPIKGFKTFQEYQPGSPLRKIEACIIEESDMIFSREFIRAVYSFTFIVQTVYFTSLPICFHISCTFSLIYLVRKEIARLSFLAPNGSKKVLLNVNYLVLIKVHIYLSISFILQEIPIFVIFFLSQSSQSAQYSIKMQSLIQIFMFQSFAVGKPIDFLIYASLSRLVKGELQKMFCCRKTRLEKRKKINIHQ</sequence>
<gene>
    <name evidence="3" type="primary">LOC111114187</name>
</gene>
<keyword evidence="1" id="KW-1133">Transmembrane helix</keyword>
<dbReference type="OrthoDB" id="6197291at2759"/>
<evidence type="ECO:0000256" key="1">
    <source>
        <dbReference type="SAM" id="Phobius"/>
    </source>
</evidence>
<dbReference type="RefSeq" id="XP_022308181.1">
    <property type="nucleotide sequence ID" value="XM_022452473.1"/>
</dbReference>
<feature type="transmembrane region" description="Helical" evidence="1">
    <location>
        <begin position="41"/>
        <end position="64"/>
    </location>
</feature>
<reference evidence="3" key="1">
    <citation type="submission" date="2025-08" db="UniProtKB">
        <authorList>
            <consortium name="RefSeq"/>
        </authorList>
    </citation>
    <scope>IDENTIFICATION</scope>
    <source>
        <tissue evidence="3">Whole sample</tissue>
    </source>
</reference>